<keyword evidence="10" id="KW-1185">Reference proteome</keyword>
<organism evidence="9">
    <name type="scientific">Rosellinia necatrix</name>
    <name type="common">White root-rot fungus</name>
    <dbReference type="NCBI Taxonomy" id="77044"/>
    <lineage>
        <taxon>Eukaryota</taxon>
        <taxon>Fungi</taxon>
        <taxon>Dikarya</taxon>
        <taxon>Ascomycota</taxon>
        <taxon>Pezizomycotina</taxon>
        <taxon>Sordariomycetes</taxon>
        <taxon>Xylariomycetidae</taxon>
        <taxon>Xylariales</taxon>
        <taxon>Xylariaceae</taxon>
        <taxon>Rosellinia</taxon>
    </lineage>
</organism>
<dbReference type="PANTHER" id="PTHR33048">
    <property type="entry name" value="PTH11-LIKE INTEGRAL MEMBRANE PROTEIN (AFU_ORTHOLOGUE AFUA_5G11245)"/>
    <property type="match status" value="1"/>
</dbReference>
<feature type="region of interest" description="Disordered" evidence="6">
    <location>
        <begin position="1"/>
        <end position="20"/>
    </location>
</feature>
<feature type="transmembrane region" description="Helical" evidence="7">
    <location>
        <begin position="129"/>
        <end position="156"/>
    </location>
</feature>
<dbReference type="InterPro" id="IPR052337">
    <property type="entry name" value="SAT4-like"/>
</dbReference>
<dbReference type="EMBL" id="DF977479">
    <property type="protein sequence ID" value="GAP88936.2"/>
    <property type="molecule type" value="Genomic_DNA"/>
</dbReference>
<dbReference type="GO" id="GO:0016020">
    <property type="term" value="C:membrane"/>
    <property type="evidence" value="ECO:0007669"/>
    <property type="project" value="UniProtKB-SubCell"/>
</dbReference>
<feature type="transmembrane region" description="Helical" evidence="7">
    <location>
        <begin position="99"/>
        <end position="117"/>
    </location>
</feature>
<evidence type="ECO:0000256" key="4">
    <source>
        <dbReference type="ARBA" id="ARBA00023136"/>
    </source>
</evidence>
<reference evidence="9" key="1">
    <citation type="submission" date="2016-03" db="EMBL/GenBank/DDBJ databases">
        <title>Draft genome sequence of Rosellinia necatrix.</title>
        <authorList>
            <person name="Kanematsu S."/>
        </authorList>
    </citation>
    <scope>NUCLEOTIDE SEQUENCE [LARGE SCALE GENOMIC DNA]</scope>
    <source>
        <strain evidence="9">W97</strain>
    </source>
</reference>
<dbReference type="OrthoDB" id="5342292at2759"/>
<name>A0A1W2TKX0_ROSNE</name>
<protein>
    <submittedName>
        <fullName evidence="9">Putative integral membrane protein</fullName>
    </submittedName>
</protein>
<feature type="region of interest" description="Disordered" evidence="6">
    <location>
        <begin position="293"/>
        <end position="324"/>
    </location>
</feature>
<feature type="compositionally biased region" description="Polar residues" evidence="6">
    <location>
        <begin position="307"/>
        <end position="324"/>
    </location>
</feature>
<feature type="transmembrane region" description="Helical" evidence="7">
    <location>
        <begin position="254"/>
        <end position="278"/>
    </location>
</feature>
<keyword evidence="4 7" id="KW-0472">Membrane</keyword>
<evidence type="ECO:0000313" key="9">
    <source>
        <dbReference type="EMBL" id="GAP88936.2"/>
    </source>
</evidence>
<gene>
    <name evidence="9" type="ORF">SAMD00023353_3400060</name>
</gene>
<dbReference type="InterPro" id="IPR049326">
    <property type="entry name" value="Rhodopsin_dom_fungi"/>
</dbReference>
<evidence type="ECO:0000256" key="7">
    <source>
        <dbReference type="SAM" id="Phobius"/>
    </source>
</evidence>
<feature type="domain" description="Rhodopsin" evidence="8">
    <location>
        <begin position="50"/>
        <end position="278"/>
    </location>
</feature>
<dbReference type="PANTHER" id="PTHR33048:SF158">
    <property type="entry name" value="MEMBRANE PROTEIN PTH11-LIKE, PUTATIVE-RELATED"/>
    <property type="match status" value="1"/>
</dbReference>
<comment type="similarity">
    <text evidence="5">Belongs to the SAT4 family.</text>
</comment>
<sequence>MDSNNPDTIPSAPPPPGHTPDFINPESRSYQLYILIAFLSALVFVTVSLRLYTRLRITHSFGADDLLWIPGGGILGIHLWDAPVSHYIEYQKGSLADSVLIRITSTTIKAGFLVFYLRLFGTVTYVRYLVWVGLTVVTTFCLVFVILDIVACAPFPSEHGNWVAPSLIDRCNRIAVPLITAATYISVITDFYILFIPLHQVSKLRVSTGRKIGIGFIFLTGLLAAGSALANLIIRSNKRLFDRSDFTWTIIPVYATSLLEINIGLFCYSLPVVSALFASRFTSLSKSFGSWIRERRSPRPSPHASAGESSANLANGDTEPPQLQSFATDTRSFAGMRDFFRNIHRSGARTSVHETTIPAGGEDDLDPAEIDYNLQIKNMQGARAERTQRVVDDCSL</sequence>
<evidence type="ECO:0000256" key="6">
    <source>
        <dbReference type="SAM" id="MobiDB-lite"/>
    </source>
</evidence>
<dbReference type="OMA" id="HMWDIPA"/>
<evidence type="ECO:0000256" key="5">
    <source>
        <dbReference type="ARBA" id="ARBA00038359"/>
    </source>
</evidence>
<evidence type="ECO:0000256" key="1">
    <source>
        <dbReference type="ARBA" id="ARBA00004141"/>
    </source>
</evidence>
<evidence type="ECO:0000256" key="3">
    <source>
        <dbReference type="ARBA" id="ARBA00022989"/>
    </source>
</evidence>
<dbReference type="Proteomes" id="UP000054516">
    <property type="component" value="Unassembled WGS sequence"/>
</dbReference>
<feature type="transmembrane region" description="Helical" evidence="7">
    <location>
        <begin position="216"/>
        <end position="234"/>
    </location>
</feature>
<dbReference type="AlphaFoldDB" id="A0A1W2TKX0"/>
<evidence type="ECO:0000259" key="8">
    <source>
        <dbReference type="Pfam" id="PF20684"/>
    </source>
</evidence>
<feature type="transmembrane region" description="Helical" evidence="7">
    <location>
        <begin position="61"/>
        <end position="79"/>
    </location>
</feature>
<dbReference type="Pfam" id="PF20684">
    <property type="entry name" value="Fung_rhodopsin"/>
    <property type="match status" value="1"/>
</dbReference>
<evidence type="ECO:0000256" key="2">
    <source>
        <dbReference type="ARBA" id="ARBA00022692"/>
    </source>
</evidence>
<accession>A0A1W2TKX0</accession>
<keyword evidence="3 7" id="KW-1133">Transmembrane helix</keyword>
<comment type="subcellular location">
    <subcellularLocation>
        <location evidence="1">Membrane</location>
        <topology evidence="1">Multi-pass membrane protein</topology>
    </subcellularLocation>
</comment>
<keyword evidence="2 7" id="KW-0812">Transmembrane</keyword>
<dbReference type="STRING" id="77044.A0A1W2TKX0"/>
<feature type="transmembrane region" description="Helical" evidence="7">
    <location>
        <begin position="176"/>
        <end position="195"/>
    </location>
</feature>
<evidence type="ECO:0000313" key="10">
    <source>
        <dbReference type="Proteomes" id="UP000054516"/>
    </source>
</evidence>
<proteinExistence type="inferred from homology"/>
<feature type="transmembrane region" description="Helical" evidence="7">
    <location>
        <begin position="30"/>
        <end position="49"/>
    </location>
</feature>